<dbReference type="PROSITE" id="PS51819">
    <property type="entry name" value="VOC"/>
    <property type="match status" value="1"/>
</dbReference>
<sequence>MISPIKNQINTIFVHVSDLERSVKWYCQLLNQDYNLSTVSKPVYNVRINDYTGLTLDAGPSGEIKTVAPSPYPLFNFHTDNIDESYEYVNSLGFKNLSSIIRFQDFSYFTVSDPDENIIMICTG</sequence>
<gene>
    <name evidence="2" type="ORF">ACFSW4_08700</name>
</gene>
<dbReference type="RefSeq" id="WP_054751646.1">
    <property type="nucleotide sequence ID" value="NZ_JBHUMZ010000021.1"/>
</dbReference>
<dbReference type="EMBL" id="JBHUMZ010000021">
    <property type="protein sequence ID" value="MFD2638940.1"/>
    <property type="molecule type" value="Genomic_DNA"/>
</dbReference>
<feature type="domain" description="VOC" evidence="1">
    <location>
        <begin position="8"/>
        <end position="124"/>
    </location>
</feature>
<reference evidence="3" key="1">
    <citation type="journal article" date="2019" name="Int. J. Syst. Evol. Microbiol.">
        <title>The Global Catalogue of Microorganisms (GCM) 10K type strain sequencing project: providing services to taxonomists for standard genome sequencing and annotation.</title>
        <authorList>
            <consortium name="The Broad Institute Genomics Platform"/>
            <consortium name="The Broad Institute Genome Sequencing Center for Infectious Disease"/>
            <person name="Wu L."/>
            <person name="Ma J."/>
        </authorList>
    </citation>
    <scope>NUCLEOTIDE SEQUENCE [LARGE SCALE GENOMIC DNA]</scope>
    <source>
        <strain evidence="3">TISTR 1571</strain>
    </source>
</reference>
<dbReference type="InterPro" id="IPR029068">
    <property type="entry name" value="Glyas_Bleomycin-R_OHBP_Dase"/>
</dbReference>
<evidence type="ECO:0000313" key="2">
    <source>
        <dbReference type="EMBL" id="MFD2638940.1"/>
    </source>
</evidence>
<dbReference type="Gene3D" id="3.10.180.10">
    <property type="entry name" value="2,3-Dihydroxybiphenyl 1,2-Dioxygenase, domain 1"/>
    <property type="match status" value="1"/>
</dbReference>
<dbReference type="CDD" id="cd06587">
    <property type="entry name" value="VOC"/>
    <property type="match status" value="1"/>
</dbReference>
<evidence type="ECO:0000313" key="3">
    <source>
        <dbReference type="Proteomes" id="UP001597452"/>
    </source>
</evidence>
<comment type="caution">
    <text evidence="2">The sequence shown here is derived from an EMBL/GenBank/DDBJ whole genome shotgun (WGS) entry which is preliminary data.</text>
</comment>
<dbReference type="SUPFAM" id="SSF54593">
    <property type="entry name" value="Glyoxalase/Bleomycin resistance protein/Dihydroxybiphenyl dioxygenase"/>
    <property type="match status" value="1"/>
</dbReference>
<dbReference type="Pfam" id="PF00903">
    <property type="entry name" value="Glyoxalase"/>
    <property type="match status" value="1"/>
</dbReference>
<dbReference type="InterPro" id="IPR037523">
    <property type="entry name" value="VOC_core"/>
</dbReference>
<protein>
    <submittedName>
        <fullName evidence="2">VOC family protein</fullName>
    </submittedName>
</protein>
<name>A0ABW5QBU6_9BACI</name>
<organism evidence="2 3">
    <name type="scientific">Piscibacillus salipiscarius</name>
    <dbReference type="NCBI Taxonomy" id="299480"/>
    <lineage>
        <taxon>Bacteria</taxon>
        <taxon>Bacillati</taxon>
        <taxon>Bacillota</taxon>
        <taxon>Bacilli</taxon>
        <taxon>Bacillales</taxon>
        <taxon>Bacillaceae</taxon>
        <taxon>Piscibacillus</taxon>
    </lineage>
</organism>
<dbReference type="InterPro" id="IPR004360">
    <property type="entry name" value="Glyas_Fos-R_dOase_dom"/>
</dbReference>
<proteinExistence type="predicted"/>
<dbReference type="Proteomes" id="UP001597452">
    <property type="component" value="Unassembled WGS sequence"/>
</dbReference>
<evidence type="ECO:0000259" key="1">
    <source>
        <dbReference type="PROSITE" id="PS51819"/>
    </source>
</evidence>
<accession>A0ABW5QBU6</accession>
<keyword evidence="3" id="KW-1185">Reference proteome</keyword>